<dbReference type="Proteomes" id="UP001066276">
    <property type="component" value="Chromosome 2_2"/>
</dbReference>
<proteinExistence type="predicted"/>
<accession>A0AAV7UYS7</accession>
<comment type="caution">
    <text evidence="1">The sequence shown here is derived from an EMBL/GenBank/DDBJ whole genome shotgun (WGS) entry which is preliminary data.</text>
</comment>
<name>A0AAV7UYS7_PLEWA</name>
<protein>
    <submittedName>
        <fullName evidence="1">Uncharacterized protein</fullName>
    </submittedName>
</protein>
<dbReference type="AlphaFoldDB" id="A0AAV7UYS7"/>
<evidence type="ECO:0000313" key="2">
    <source>
        <dbReference type="Proteomes" id="UP001066276"/>
    </source>
</evidence>
<gene>
    <name evidence="1" type="ORF">NDU88_003393</name>
</gene>
<dbReference type="EMBL" id="JANPWB010000004">
    <property type="protein sequence ID" value="KAJ1194098.1"/>
    <property type="molecule type" value="Genomic_DNA"/>
</dbReference>
<reference evidence="1" key="1">
    <citation type="journal article" date="2022" name="bioRxiv">
        <title>Sequencing and chromosome-scale assembly of the giantPleurodeles waltlgenome.</title>
        <authorList>
            <person name="Brown T."/>
            <person name="Elewa A."/>
            <person name="Iarovenko S."/>
            <person name="Subramanian E."/>
            <person name="Araus A.J."/>
            <person name="Petzold A."/>
            <person name="Susuki M."/>
            <person name="Suzuki K.-i.T."/>
            <person name="Hayashi T."/>
            <person name="Toyoda A."/>
            <person name="Oliveira C."/>
            <person name="Osipova E."/>
            <person name="Leigh N.D."/>
            <person name="Simon A."/>
            <person name="Yun M.H."/>
        </authorList>
    </citation>
    <scope>NUCLEOTIDE SEQUENCE</scope>
    <source>
        <strain evidence="1">20211129_DDA</strain>
        <tissue evidence="1">Liver</tissue>
    </source>
</reference>
<keyword evidence="2" id="KW-1185">Reference proteome</keyword>
<dbReference type="Gene3D" id="3.30.70.1820">
    <property type="entry name" value="L1 transposable element, RRM domain"/>
    <property type="match status" value="1"/>
</dbReference>
<evidence type="ECO:0000313" key="1">
    <source>
        <dbReference type="EMBL" id="KAJ1194098.1"/>
    </source>
</evidence>
<organism evidence="1 2">
    <name type="scientific">Pleurodeles waltl</name>
    <name type="common">Iberian ribbed newt</name>
    <dbReference type="NCBI Taxonomy" id="8319"/>
    <lineage>
        <taxon>Eukaryota</taxon>
        <taxon>Metazoa</taxon>
        <taxon>Chordata</taxon>
        <taxon>Craniata</taxon>
        <taxon>Vertebrata</taxon>
        <taxon>Euteleostomi</taxon>
        <taxon>Amphibia</taxon>
        <taxon>Batrachia</taxon>
        <taxon>Caudata</taxon>
        <taxon>Salamandroidea</taxon>
        <taxon>Salamandridae</taxon>
        <taxon>Pleurodelinae</taxon>
        <taxon>Pleurodeles</taxon>
    </lineage>
</organism>
<sequence length="155" mass="17464">MSSAKGLKLADLPHATASPAEEATMDRILQEITDVECRLEGMDSVIPSLAAETKSIRLDIAGFQIRVLGLEQRLVIVEDHLNTTPDRDQELLCPRSKLIDLEDRSNRENFSFFGFPEQIEGTDIQTFLRTTLPTLMSLTFEPPLEFQRVHQLGPK</sequence>